<dbReference type="AlphaFoldDB" id="A0A3P5ZKN1"/>
<dbReference type="Proteomes" id="UP000694005">
    <property type="component" value="Chromosome A05"/>
</dbReference>
<organism evidence="2">
    <name type="scientific">Brassica campestris</name>
    <name type="common">Field mustard</name>
    <dbReference type="NCBI Taxonomy" id="3711"/>
    <lineage>
        <taxon>Eukaryota</taxon>
        <taxon>Viridiplantae</taxon>
        <taxon>Streptophyta</taxon>
        <taxon>Embryophyta</taxon>
        <taxon>Tracheophyta</taxon>
        <taxon>Spermatophyta</taxon>
        <taxon>Magnoliopsida</taxon>
        <taxon>eudicotyledons</taxon>
        <taxon>Gunneridae</taxon>
        <taxon>Pentapetalae</taxon>
        <taxon>rosids</taxon>
        <taxon>malvids</taxon>
        <taxon>Brassicales</taxon>
        <taxon>Brassicaceae</taxon>
        <taxon>Brassiceae</taxon>
        <taxon>Brassica</taxon>
    </lineage>
</organism>
<dbReference type="Gramene" id="A05p42060.2_BraZ1">
    <property type="protein sequence ID" value="A05p42060.2_BraZ1.CDS.1"/>
    <property type="gene ID" value="A05g42060.2_BraZ1"/>
</dbReference>
<reference evidence="2" key="1">
    <citation type="submission" date="2018-11" db="EMBL/GenBank/DDBJ databases">
        <authorList>
            <consortium name="Genoscope - CEA"/>
            <person name="William W."/>
        </authorList>
    </citation>
    <scope>NUCLEOTIDE SEQUENCE</scope>
</reference>
<dbReference type="EMBL" id="LR031570">
    <property type="protein sequence ID" value="VDC72698.1"/>
    <property type="molecule type" value="Genomic_DNA"/>
</dbReference>
<accession>A0A3P5ZKN1</accession>
<evidence type="ECO:0000313" key="1">
    <source>
        <dbReference type="EMBL" id="CAG7877685.1"/>
    </source>
</evidence>
<sequence length="108" mass="12271">MMAIEAVFALFCDQFSLVKAMVEGEEAVGLVALESIYIEVVVVHIVVESATMFLNQSTFASLRLYDVSKYRMVAFCCGIRIVKRIVFYDICFFDQLVNGSLTLYFKKL</sequence>
<name>A0A3P5ZKN1_BRACM</name>
<protein>
    <submittedName>
        <fullName evidence="1">Uncharacterized protein</fullName>
    </submittedName>
</protein>
<proteinExistence type="predicted"/>
<dbReference type="EMBL" id="LS974621">
    <property type="protein sequence ID" value="CAG7877685.1"/>
    <property type="molecule type" value="Genomic_DNA"/>
</dbReference>
<evidence type="ECO:0000313" key="2">
    <source>
        <dbReference type="EMBL" id="VDC72698.1"/>
    </source>
</evidence>
<gene>
    <name evidence="2" type="ORF">BRAA05T22412Z</name>
    <name evidence="1" type="ORF">BRAPAZ1V2_A05P42060.2</name>
</gene>